<comment type="caution">
    <text evidence="4">The sequence shown here is derived from an EMBL/GenBank/DDBJ whole genome shotgun (WGS) entry which is preliminary data.</text>
</comment>
<dbReference type="Gene3D" id="4.10.60.10">
    <property type="entry name" value="Zinc finger, CCHC-type"/>
    <property type="match status" value="1"/>
</dbReference>
<dbReference type="Proteomes" id="UP000233551">
    <property type="component" value="Unassembled WGS sequence"/>
</dbReference>
<feature type="region of interest" description="Disordered" evidence="2">
    <location>
        <begin position="80"/>
        <end position="103"/>
    </location>
</feature>
<proteinExistence type="predicted"/>
<organism evidence="4 5">
    <name type="scientific">Punica granatum</name>
    <name type="common">Pomegranate</name>
    <dbReference type="NCBI Taxonomy" id="22663"/>
    <lineage>
        <taxon>Eukaryota</taxon>
        <taxon>Viridiplantae</taxon>
        <taxon>Streptophyta</taxon>
        <taxon>Embryophyta</taxon>
        <taxon>Tracheophyta</taxon>
        <taxon>Spermatophyta</taxon>
        <taxon>Magnoliopsida</taxon>
        <taxon>eudicotyledons</taxon>
        <taxon>Gunneridae</taxon>
        <taxon>Pentapetalae</taxon>
        <taxon>rosids</taxon>
        <taxon>malvids</taxon>
        <taxon>Myrtales</taxon>
        <taxon>Lythraceae</taxon>
        <taxon>Punica</taxon>
    </lineage>
</organism>
<dbReference type="STRING" id="22663.A0A2I0JRH1"/>
<dbReference type="InterPro" id="IPR036875">
    <property type="entry name" value="Znf_CCHC_sf"/>
</dbReference>
<dbReference type="PROSITE" id="PS50158">
    <property type="entry name" value="ZF_CCHC"/>
    <property type="match status" value="1"/>
</dbReference>
<dbReference type="Pfam" id="PF22936">
    <property type="entry name" value="Pol_BBD"/>
    <property type="match status" value="1"/>
</dbReference>
<evidence type="ECO:0000256" key="2">
    <source>
        <dbReference type="SAM" id="MobiDB-lite"/>
    </source>
</evidence>
<evidence type="ECO:0000259" key="3">
    <source>
        <dbReference type="PROSITE" id="PS50158"/>
    </source>
</evidence>
<dbReference type="InterPro" id="IPR001878">
    <property type="entry name" value="Znf_CCHC"/>
</dbReference>
<dbReference type="SUPFAM" id="SSF57756">
    <property type="entry name" value="Retrovirus zinc finger-like domains"/>
    <property type="match status" value="1"/>
</dbReference>
<evidence type="ECO:0000313" key="4">
    <source>
        <dbReference type="EMBL" id="PKI58831.1"/>
    </source>
</evidence>
<evidence type="ECO:0000256" key="1">
    <source>
        <dbReference type="PROSITE-ProRule" id="PRU00047"/>
    </source>
</evidence>
<keyword evidence="1" id="KW-0863">Zinc-finger</keyword>
<accession>A0A2I0JRH1</accession>
<reference evidence="4 5" key="1">
    <citation type="submission" date="2017-11" db="EMBL/GenBank/DDBJ databases">
        <title>De-novo sequencing of pomegranate (Punica granatum L.) genome.</title>
        <authorList>
            <person name="Akparov Z."/>
            <person name="Amiraslanov A."/>
            <person name="Hajiyeva S."/>
            <person name="Abbasov M."/>
            <person name="Kaur K."/>
            <person name="Hamwieh A."/>
            <person name="Solovyev V."/>
            <person name="Salamov A."/>
            <person name="Braich B."/>
            <person name="Kosarev P."/>
            <person name="Mahmoud A."/>
            <person name="Hajiyev E."/>
            <person name="Babayeva S."/>
            <person name="Izzatullayeva V."/>
            <person name="Mammadov A."/>
            <person name="Mammadov A."/>
            <person name="Sharifova S."/>
            <person name="Ojaghi J."/>
            <person name="Eynullazada K."/>
            <person name="Bayramov B."/>
            <person name="Abdulazimova A."/>
            <person name="Shahmuradov I."/>
        </authorList>
    </citation>
    <scope>NUCLEOTIDE SEQUENCE [LARGE SCALE GENOMIC DNA]</scope>
    <source>
        <strain evidence="5">cv. AG2017</strain>
        <tissue evidence="4">Leaf</tissue>
    </source>
</reference>
<dbReference type="GO" id="GO:0003676">
    <property type="term" value="F:nucleic acid binding"/>
    <property type="evidence" value="ECO:0007669"/>
    <property type="project" value="InterPro"/>
</dbReference>
<keyword evidence="1" id="KW-0479">Metal-binding</keyword>
<dbReference type="InterPro" id="IPR054722">
    <property type="entry name" value="PolX-like_BBD"/>
</dbReference>
<evidence type="ECO:0000313" key="5">
    <source>
        <dbReference type="Proteomes" id="UP000233551"/>
    </source>
</evidence>
<dbReference type="SMART" id="SM00343">
    <property type="entry name" value="ZnF_C2HC"/>
    <property type="match status" value="1"/>
</dbReference>
<keyword evidence="1" id="KW-0862">Zinc</keyword>
<dbReference type="PANTHER" id="PTHR47592:SF31">
    <property type="entry name" value="ZINC FINGER, CCHC-TYPE-RELATED"/>
    <property type="match status" value="1"/>
</dbReference>
<keyword evidence="5" id="KW-1185">Reference proteome</keyword>
<dbReference type="PANTHER" id="PTHR47592">
    <property type="entry name" value="PBF68 PROTEIN"/>
    <property type="match status" value="1"/>
</dbReference>
<gene>
    <name evidence="4" type="ORF">CRG98_020821</name>
</gene>
<sequence length="430" mass="48245">MSPGTSVSDHVDLFNQIMMDLANAEIEIEDEYQALLLSCSLPKAYKSFMDTMLYGRTSINLEDFKASLNSKDLQKEVMEHHGGNDEGLVARGKSSEKGSRGMSKSRGIKPICWNCNREGHLKKDCPKVKRQARRALRNYGSSRGKVRGWRYSYNNRELFSTYRSIEDGNVRMANGDMCDIVGMSEVQIKLHTGSKMLLADVRHVLGLKKILISLGTLDKLGYKYRCQGGVVRISKGALVVIMGLLQNGMYVLQGMASTIVVECLAPEEKYLESLRDGNDLFGTGKVEKHRLHMSSKTLKFLISNVTFDVPTLAKQTESTCREQMDKPGRKVEFGSKTPITQPSMEVMQVKFECRPKSPLWNSLQARNMQSEQLRLLEHCGLAGLVVSCDTEVRNTTFRRVNFGGCIIVKLKKLDTSEEYKGGLDLSNRIG</sequence>
<protein>
    <recommendedName>
        <fullName evidence="3">CCHC-type domain-containing protein</fullName>
    </recommendedName>
</protein>
<dbReference type="EMBL" id="PGOL01001340">
    <property type="protein sequence ID" value="PKI58831.1"/>
    <property type="molecule type" value="Genomic_DNA"/>
</dbReference>
<dbReference type="Pfam" id="PF14223">
    <property type="entry name" value="Retrotran_gag_2"/>
    <property type="match status" value="1"/>
</dbReference>
<dbReference type="Pfam" id="PF00098">
    <property type="entry name" value="zf-CCHC"/>
    <property type="match status" value="1"/>
</dbReference>
<name>A0A2I0JRH1_PUNGR</name>
<dbReference type="AlphaFoldDB" id="A0A2I0JRH1"/>
<dbReference type="GO" id="GO:0008270">
    <property type="term" value="F:zinc ion binding"/>
    <property type="evidence" value="ECO:0007669"/>
    <property type="project" value="UniProtKB-KW"/>
</dbReference>
<feature type="domain" description="CCHC-type" evidence="3">
    <location>
        <begin position="112"/>
        <end position="127"/>
    </location>
</feature>